<name>A0A167X3Z9_9AGAM</name>
<proteinExistence type="predicted"/>
<gene>
    <name evidence="2" type="ORF">FIBSPDRAFT_966156</name>
</gene>
<evidence type="ECO:0000313" key="2">
    <source>
        <dbReference type="EMBL" id="KZP06800.1"/>
    </source>
</evidence>
<organism evidence="2 3">
    <name type="scientific">Athelia psychrophila</name>
    <dbReference type="NCBI Taxonomy" id="1759441"/>
    <lineage>
        <taxon>Eukaryota</taxon>
        <taxon>Fungi</taxon>
        <taxon>Dikarya</taxon>
        <taxon>Basidiomycota</taxon>
        <taxon>Agaricomycotina</taxon>
        <taxon>Agaricomycetes</taxon>
        <taxon>Agaricomycetidae</taxon>
        <taxon>Atheliales</taxon>
        <taxon>Atheliaceae</taxon>
        <taxon>Athelia</taxon>
    </lineage>
</organism>
<feature type="compositionally biased region" description="Pro residues" evidence="1">
    <location>
        <begin position="216"/>
        <end position="227"/>
    </location>
</feature>
<feature type="compositionally biased region" description="Basic and acidic residues" evidence="1">
    <location>
        <begin position="977"/>
        <end position="986"/>
    </location>
</feature>
<feature type="compositionally biased region" description="Acidic residues" evidence="1">
    <location>
        <begin position="1029"/>
        <end position="1040"/>
    </location>
</feature>
<feature type="compositionally biased region" description="Basic and acidic residues" evidence="1">
    <location>
        <begin position="1001"/>
        <end position="1010"/>
    </location>
</feature>
<feature type="region of interest" description="Disordered" evidence="1">
    <location>
        <begin position="506"/>
        <end position="616"/>
    </location>
</feature>
<evidence type="ECO:0000313" key="3">
    <source>
        <dbReference type="Proteomes" id="UP000076532"/>
    </source>
</evidence>
<feature type="region of interest" description="Disordered" evidence="1">
    <location>
        <begin position="1"/>
        <end position="434"/>
    </location>
</feature>
<feature type="compositionally biased region" description="Basic and acidic residues" evidence="1">
    <location>
        <begin position="559"/>
        <end position="586"/>
    </location>
</feature>
<accession>A0A167X3Z9</accession>
<feature type="compositionally biased region" description="Pro residues" evidence="1">
    <location>
        <begin position="234"/>
        <end position="301"/>
    </location>
</feature>
<dbReference type="Proteomes" id="UP000076532">
    <property type="component" value="Unassembled WGS sequence"/>
</dbReference>
<dbReference type="OrthoDB" id="2687957at2759"/>
<feature type="region of interest" description="Disordered" evidence="1">
    <location>
        <begin position="914"/>
        <end position="1040"/>
    </location>
</feature>
<keyword evidence="3" id="KW-1185">Reference proteome</keyword>
<dbReference type="STRING" id="436010.A0A167X3Z9"/>
<dbReference type="EMBL" id="KV417773">
    <property type="protein sequence ID" value="KZP06800.1"/>
    <property type="molecule type" value="Genomic_DNA"/>
</dbReference>
<dbReference type="AlphaFoldDB" id="A0A167X3Z9"/>
<evidence type="ECO:0000256" key="1">
    <source>
        <dbReference type="SAM" id="MobiDB-lite"/>
    </source>
</evidence>
<reference evidence="2 3" key="1">
    <citation type="journal article" date="2016" name="Mol. Biol. Evol.">
        <title>Comparative Genomics of Early-Diverging Mushroom-Forming Fungi Provides Insights into the Origins of Lignocellulose Decay Capabilities.</title>
        <authorList>
            <person name="Nagy L.G."/>
            <person name="Riley R."/>
            <person name="Tritt A."/>
            <person name="Adam C."/>
            <person name="Daum C."/>
            <person name="Floudas D."/>
            <person name="Sun H."/>
            <person name="Yadav J.S."/>
            <person name="Pangilinan J."/>
            <person name="Larsson K.H."/>
            <person name="Matsuura K."/>
            <person name="Barry K."/>
            <person name="Labutti K."/>
            <person name="Kuo R."/>
            <person name="Ohm R.A."/>
            <person name="Bhattacharya S.S."/>
            <person name="Shirouzu T."/>
            <person name="Yoshinaga Y."/>
            <person name="Martin F.M."/>
            <person name="Grigoriev I.V."/>
            <person name="Hibbett D.S."/>
        </authorList>
    </citation>
    <scope>NUCLEOTIDE SEQUENCE [LARGE SCALE GENOMIC DNA]</scope>
    <source>
        <strain evidence="2 3">CBS 109695</strain>
    </source>
</reference>
<feature type="compositionally biased region" description="Acidic residues" evidence="1">
    <location>
        <begin position="934"/>
        <end position="958"/>
    </location>
</feature>
<feature type="compositionally biased region" description="Polar residues" evidence="1">
    <location>
        <begin position="133"/>
        <end position="143"/>
    </location>
</feature>
<protein>
    <submittedName>
        <fullName evidence="2">Uncharacterized protein</fullName>
    </submittedName>
</protein>
<feature type="compositionally biased region" description="Basic and acidic residues" evidence="1">
    <location>
        <begin position="30"/>
        <end position="56"/>
    </location>
</feature>
<sequence>MNTRASNASKRPGLVDIEPKAVRRTTAEVQAERQQRQDKKDRRVQAKADQAQRVEEVTTLVRAEDSSYATPVASRSRKSNTAVKRTESVANLFDDIEPDNTTKAPPRAVKRTESVADIEPDNTAKAPPRAVRKTSSGLAQSTVDKPKADTKANSGTKAGGTLKHKDLPPDAQALEGHAPERRPSNAAFKVTPASSRAEPLAPEQPRKVPSVVMMRRPPPGGTGPRLPPSGAGSCPPPSSAGSCPPPSSAGSCPPPSSAGSRPPPSGAGSRPPPSGAGSRPPPSGAGSRPPPSGAGSRPPPSNADLYPPSSKDNVPKKRGRSGTAPKAVSTETAPDSVTEDDIEVMGPHDSDGSATEEDSQYVPPPQIKRTTASRSAEYESQTDDHERPPKKKSRQAAEVTNRDERGSGGEIKSVSKQGARKATVPNGASHQPVAVSSDKIGPAIAADPTRFVVSCPFWTSNLTANYVLMSLLTLDRTTLYYWNLSNAYLKVAHSVPKDITAWSRDVTQPEDVKPGGRKSSATPSMTTHRSRDSRLTDPRPPPSTNSGKSALSHGIRVSGLEDERFMEKGAVSDRDETAGDEYEAKKASPVKGKVRVSSKDKVKIEPGTPAPKLASRKPVYPTNLTLPAKYQEGTIWKTRIIPTILKYVGTHPNIFKVPLAQLANILQLVCRFYYGDEDIIIEHGDLATHQIQQKLFDQRSAVGSSAISFLLAFLAACPVKANSDEKRVEWCEEHLADYRFLYAVTSSSNPQKWKKCYQSPLVLQCFSVYFTAIKSSKWLLGMYPGSEDHATIAPQPRPALALAAAAAERALKLVAEGRITLETIRADKDNTGDLIEAGKNPQTGKRLIGKIAFSKDLWGQTVDDYLVSINSLKTCNLDAIIRATRAYSRVVDDLDDDKETIAFQPTLVERSSRARLQLGYNDDDSDGGNGGDRSDDDDDGGDRSDDDDGGDHSDDDNGGEASGRRALSVMEEESEKADDLLTHEQYDSYNNGQADYSYDSRYFEDGHAPDSFEDDRMDIDARAQHPSQDEYDDYSYGENT</sequence>